<evidence type="ECO:0000313" key="1">
    <source>
        <dbReference type="EMBL" id="KIJ58234.1"/>
    </source>
</evidence>
<protein>
    <recommendedName>
        <fullName evidence="3">Prolyl 4-hydroxylase alpha subunit Fe(2+) 2OG dioxygenase domain-containing protein</fullName>
    </recommendedName>
</protein>
<dbReference type="HOGENOM" id="CLU_031314_2_0_1"/>
<reference evidence="1 2" key="1">
    <citation type="submission" date="2014-04" db="EMBL/GenBank/DDBJ databases">
        <title>Evolutionary Origins and Diversification of the Mycorrhizal Mutualists.</title>
        <authorList>
            <consortium name="DOE Joint Genome Institute"/>
            <consortium name="Mycorrhizal Genomics Consortium"/>
            <person name="Kohler A."/>
            <person name="Kuo A."/>
            <person name="Nagy L.G."/>
            <person name="Floudas D."/>
            <person name="Copeland A."/>
            <person name="Barry K.W."/>
            <person name="Cichocki N."/>
            <person name="Veneault-Fourrey C."/>
            <person name="LaButti K."/>
            <person name="Lindquist E.A."/>
            <person name="Lipzen A."/>
            <person name="Lundell T."/>
            <person name="Morin E."/>
            <person name="Murat C."/>
            <person name="Riley R."/>
            <person name="Ohm R."/>
            <person name="Sun H."/>
            <person name="Tunlid A."/>
            <person name="Henrissat B."/>
            <person name="Grigoriev I.V."/>
            <person name="Hibbett D.S."/>
            <person name="Martin F."/>
        </authorList>
    </citation>
    <scope>NUCLEOTIDE SEQUENCE [LARGE SCALE GENOMIC DNA]</scope>
    <source>
        <strain evidence="1 2">MD-312</strain>
    </source>
</reference>
<feature type="non-terminal residue" evidence="1">
    <location>
        <position position="1"/>
    </location>
</feature>
<gene>
    <name evidence="1" type="ORF">HYDPIDRAFT_103064</name>
</gene>
<evidence type="ECO:0000313" key="2">
    <source>
        <dbReference type="Proteomes" id="UP000053820"/>
    </source>
</evidence>
<sequence length="265" mass="28682">IVDAKGRVIAVLAGAPEEKGWCCIVEDASRELVEAGKAIQVGGKDPYRRGKFPTLAVGVSYGGGQMAPKNLDLNVGNSRLAQKLLQSAAIQCIAGFGNSSFAFYAPKLHRFYAENLDSLFKNDPQLCRNFPRNVFPAATFNCGGKVYTLRHLDSTNIAHGWCSIWAGGSFDPKKGGHLILFKLGLVIEFPPGSTVLIPSSIVSHGNVPIRDGESRVSFTQYCAGGLLRWVQHGFRAVKTLPAKVYSKINGPGSSRWARMLDFSLP</sequence>
<evidence type="ECO:0008006" key="3">
    <source>
        <dbReference type="Google" id="ProtNLM"/>
    </source>
</evidence>
<dbReference type="AlphaFoldDB" id="A0A0C9UYZ7"/>
<dbReference type="Gene3D" id="3.60.130.30">
    <property type="match status" value="1"/>
</dbReference>
<keyword evidence="2" id="KW-1185">Reference proteome</keyword>
<organism evidence="1 2">
    <name type="scientific">Hydnomerulius pinastri MD-312</name>
    <dbReference type="NCBI Taxonomy" id="994086"/>
    <lineage>
        <taxon>Eukaryota</taxon>
        <taxon>Fungi</taxon>
        <taxon>Dikarya</taxon>
        <taxon>Basidiomycota</taxon>
        <taxon>Agaricomycotina</taxon>
        <taxon>Agaricomycetes</taxon>
        <taxon>Agaricomycetidae</taxon>
        <taxon>Boletales</taxon>
        <taxon>Boletales incertae sedis</taxon>
        <taxon>Leucogyrophana</taxon>
    </lineage>
</organism>
<accession>A0A0C9UYZ7</accession>
<name>A0A0C9UYZ7_9AGAM</name>
<dbReference type="Proteomes" id="UP000053820">
    <property type="component" value="Unassembled WGS sequence"/>
</dbReference>
<dbReference type="EMBL" id="KN839965">
    <property type="protein sequence ID" value="KIJ58234.1"/>
    <property type="molecule type" value="Genomic_DNA"/>
</dbReference>
<dbReference type="OrthoDB" id="3202607at2759"/>
<proteinExistence type="predicted"/>